<dbReference type="EMBL" id="JACPUR010000004">
    <property type="protein sequence ID" value="MBI3126553.1"/>
    <property type="molecule type" value="Genomic_DNA"/>
</dbReference>
<name>A0A932MMC7_UNCTE</name>
<keyword evidence="1" id="KW-0812">Transmembrane</keyword>
<feature type="transmembrane region" description="Helical" evidence="1">
    <location>
        <begin position="7"/>
        <end position="24"/>
    </location>
</feature>
<protein>
    <submittedName>
        <fullName evidence="2">Uncharacterized protein</fullName>
    </submittedName>
</protein>
<evidence type="ECO:0000313" key="3">
    <source>
        <dbReference type="Proteomes" id="UP000782312"/>
    </source>
</evidence>
<dbReference type="AlphaFoldDB" id="A0A932MMC7"/>
<dbReference type="Proteomes" id="UP000782312">
    <property type="component" value="Unassembled WGS sequence"/>
</dbReference>
<reference evidence="2" key="1">
    <citation type="submission" date="2020-07" db="EMBL/GenBank/DDBJ databases">
        <title>Huge and variable diversity of episymbiotic CPR bacteria and DPANN archaea in groundwater ecosystems.</title>
        <authorList>
            <person name="He C.Y."/>
            <person name="Keren R."/>
            <person name="Whittaker M."/>
            <person name="Farag I.F."/>
            <person name="Doudna J."/>
            <person name="Cate J.H.D."/>
            <person name="Banfield J.F."/>
        </authorList>
    </citation>
    <scope>NUCLEOTIDE SEQUENCE</scope>
    <source>
        <strain evidence="2">NC_groundwater_763_Ag_S-0.2um_68_21</strain>
    </source>
</reference>
<keyword evidence="1" id="KW-1133">Transmembrane helix</keyword>
<proteinExistence type="predicted"/>
<comment type="caution">
    <text evidence="2">The sequence shown here is derived from an EMBL/GenBank/DDBJ whole genome shotgun (WGS) entry which is preliminary data.</text>
</comment>
<sequence>MGNIVNSLIGIVLVALFLGIYAVSLKSVPLAIIVVFVLALLGFDFVQAVMKENGNHR</sequence>
<accession>A0A932MMC7</accession>
<evidence type="ECO:0000256" key="1">
    <source>
        <dbReference type="SAM" id="Phobius"/>
    </source>
</evidence>
<keyword evidence="1" id="KW-0472">Membrane</keyword>
<organism evidence="2 3">
    <name type="scientific">Tectimicrobiota bacterium</name>
    <dbReference type="NCBI Taxonomy" id="2528274"/>
    <lineage>
        <taxon>Bacteria</taxon>
        <taxon>Pseudomonadati</taxon>
        <taxon>Nitrospinota/Tectimicrobiota group</taxon>
        <taxon>Candidatus Tectimicrobiota</taxon>
    </lineage>
</organism>
<gene>
    <name evidence="2" type="ORF">HYZ11_03000</name>
</gene>
<evidence type="ECO:0000313" key="2">
    <source>
        <dbReference type="EMBL" id="MBI3126553.1"/>
    </source>
</evidence>
<feature type="transmembrane region" description="Helical" evidence="1">
    <location>
        <begin position="30"/>
        <end position="50"/>
    </location>
</feature>